<feature type="transmembrane region" description="Helical" evidence="8">
    <location>
        <begin position="53"/>
        <end position="71"/>
    </location>
</feature>
<dbReference type="PANTHER" id="PTHR42751:SF6">
    <property type="entry name" value="CONSERVED INTEGRAL MEMBRANE TRANSPORT PROTEIN-RELATED"/>
    <property type="match status" value="1"/>
</dbReference>
<dbReference type="SUPFAM" id="SSF51735">
    <property type="entry name" value="NAD(P)-binding Rossmann-fold domains"/>
    <property type="match status" value="1"/>
</dbReference>
<dbReference type="Pfam" id="PF02254">
    <property type="entry name" value="TrkA_N"/>
    <property type="match status" value="1"/>
</dbReference>
<evidence type="ECO:0000256" key="7">
    <source>
        <dbReference type="SAM" id="Coils"/>
    </source>
</evidence>
<keyword evidence="12" id="KW-1185">Reference proteome</keyword>
<dbReference type="InterPro" id="IPR038770">
    <property type="entry name" value="Na+/solute_symporter_sf"/>
</dbReference>
<organism evidence="11 12">
    <name type="scientific">Halalkalicoccus tibetensis</name>
    <dbReference type="NCBI Taxonomy" id="175632"/>
    <lineage>
        <taxon>Archaea</taxon>
        <taxon>Methanobacteriati</taxon>
        <taxon>Methanobacteriota</taxon>
        <taxon>Stenosarchaea group</taxon>
        <taxon>Halobacteria</taxon>
        <taxon>Halobacteriales</taxon>
        <taxon>Halococcaceae</taxon>
        <taxon>Halalkalicoccus</taxon>
    </lineage>
</organism>
<dbReference type="Gene3D" id="3.40.50.720">
    <property type="entry name" value="NAD(P)-binding Rossmann-like Domain"/>
    <property type="match status" value="1"/>
</dbReference>
<evidence type="ECO:0000256" key="6">
    <source>
        <dbReference type="ARBA" id="ARBA00023136"/>
    </source>
</evidence>
<dbReference type="InterPro" id="IPR006153">
    <property type="entry name" value="Cation/H_exchanger_TM"/>
</dbReference>
<evidence type="ECO:0000256" key="1">
    <source>
        <dbReference type="ARBA" id="ARBA00004141"/>
    </source>
</evidence>
<evidence type="ECO:0000313" key="11">
    <source>
        <dbReference type="EMBL" id="MFC6904105.1"/>
    </source>
</evidence>
<feature type="transmembrane region" description="Helical" evidence="8">
    <location>
        <begin position="173"/>
        <end position="190"/>
    </location>
</feature>
<sequence length="548" mass="58784">MVVEVIGSLTAIFVLAAVLLLAAGRYGLPVIPFYLVAGIVAGFVIAEEQLLDLAQWGIAFLVFLFGVEFDTADIRELGADSTVIAIVQLLVTGGAFYLVGLGLGLDGLNALYLAIAAALSSSLVSLGEANGRPDVTFERLRESIHFVEDLLAIVVVLCLSAFVYSAQPALEQLAVGIGLVLVGLFVRRYLFDRIASLADDIEIMMLVGVSFIIGFIALSELAGISIVVGAFAAGLAVSPEYPYNIKMLDAIEDLHDFFAPIFFLTLGALIAIPTLETALYTLVLVVAVLVVNPAIAVLVLLRRGYDPRTSTLAALGLDQVSEFSLIVAIGALGAGTIEGALFEAIVLAGVVTMIVSAYSSRYGEEIHRALAERGLFGPVQRVDERSRVTDDLSDHVIVVGYGTEGKEVARACEEAGREFVVIENDPVLVEGLVDDVENYVVGDVMGDRVWEAARADRAELIVSTVIQEERSARALELDTEADVITRATDEKSARELFERGALYVAVPDVLAAGRLAARIEAVLEADEDRREELRERSREKIESAQRPS</sequence>
<feature type="transmembrane region" description="Helical" evidence="8">
    <location>
        <begin position="150"/>
        <end position="167"/>
    </location>
</feature>
<evidence type="ECO:0000256" key="3">
    <source>
        <dbReference type="ARBA" id="ARBA00022448"/>
    </source>
</evidence>
<feature type="transmembrane region" description="Helical" evidence="8">
    <location>
        <begin position="202"/>
        <end position="218"/>
    </location>
</feature>
<evidence type="ECO:0000259" key="9">
    <source>
        <dbReference type="Pfam" id="PF00999"/>
    </source>
</evidence>
<feature type="coiled-coil region" evidence="7">
    <location>
        <begin position="516"/>
        <end position="543"/>
    </location>
</feature>
<dbReference type="Proteomes" id="UP001596312">
    <property type="component" value="Unassembled WGS sequence"/>
</dbReference>
<evidence type="ECO:0000256" key="5">
    <source>
        <dbReference type="ARBA" id="ARBA00022989"/>
    </source>
</evidence>
<comment type="subcellular location">
    <subcellularLocation>
        <location evidence="1">Membrane</location>
        <topology evidence="1">Multi-pass membrane protein</topology>
    </subcellularLocation>
</comment>
<feature type="domain" description="RCK N-terminal" evidence="10">
    <location>
        <begin position="396"/>
        <end position="506"/>
    </location>
</feature>
<reference evidence="11 12" key="1">
    <citation type="journal article" date="2019" name="Int. J. Syst. Evol. Microbiol.">
        <title>The Global Catalogue of Microorganisms (GCM) 10K type strain sequencing project: providing services to taxonomists for standard genome sequencing and annotation.</title>
        <authorList>
            <consortium name="The Broad Institute Genomics Platform"/>
            <consortium name="The Broad Institute Genome Sequencing Center for Infectious Disease"/>
            <person name="Wu L."/>
            <person name="Ma J."/>
        </authorList>
    </citation>
    <scope>NUCLEOTIDE SEQUENCE [LARGE SCALE GENOMIC DNA]</scope>
    <source>
        <strain evidence="11 12">CGMCC 1.3240</strain>
    </source>
</reference>
<feature type="transmembrane region" description="Helical" evidence="8">
    <location>
        <begin position="254"/>
        <end position="272"/>
    </location>
</feature>
<feature type="transmembrane region" description="Helical" evidence="8">
    <location>
        <begin position="110"/>
        <end position="129"/>
    </location>
</feature>
<keyword evidence="6 8" id="KW-0472">Membrane</keyword>
<keyword evidence="4 8" id="KW-0812">Transmembrane</keyword>
<dbReference type="InterPro" id="IPR036291">
    <property type="entry name" value="NAD(P)-bd_dom_sf"/>
</dbReference>
<feature type="transmembrane region" description="Helical" evidence="8">
    <location>
        <begin position="83"/>
        <end position="104"/>
    </location>
</feature>
<gene>
    <name evidence="11" type="ORF">ACFQGH_02695</name>
</gene>
<comment type="caution">
    <text evidence="11">The sequence shown here is derived from an EMBL/GenBank/DDBJ whole genome shotgun (WGS) entry which is preliminary data.</text>
</comment>
<accession>A0ABD5V234</accession>
<dbReference type="RefSeq" id="WP_340602616.1">
    <property type="nucleotide sequence ID" value="NZ_JBBMXV010000001.1"/>
</dbReference>
<keyword evidence="5 8" id="KW-1133">Transmembrane helix</keyword>
<feature type="transmembrane region" description="Helical" evidence="8">
    <location>
        <begin position="278"/>
        <end position="300"/>
    </location>
</feature>
<feature type="domain" description="Cation/H+ exchanger transmembrane" evidence="9">
    <location>
        <begin position="16"/>
        <end position="355"/>
    </location>
</feature>
<feature type="transmembrane region" description="Helical" evidence="8">
    <location>
        <begin position="312"/>
        <end position="334"/>
    </location>
</feature>
<dbReference type="InterPro" id="IPR003148">
    <property type="entry name" value="RCK_N"/>
</dbReference>
<evidence type="ECO:0000256" key="8">
    <source>
        <dbReference type="SAM" id="Phobius"/>
    </source>
</evidence>
<keyword evidence="7" id="KW-0175">Coiled coil</keyword>
<protein>
    <submittedName>
        <fullName evidence="11">Cation:proton antiporter</fullName>
    </submittedName>
</protein>
<comment type="similarity">
    <text evidence="2">Belongs to the monovalent cation:proton antiporter 2 (CPA2) transporter (TC 2.A.37) family.</text>
</comment>
<dbReference type="Pfam" id="PF00999">
    <property type="entry name" value="Na_H_Exchanger"/>
    <property type="match status" value="1"/>
</dbReference>
<dbReference type="PANTHER" id="PTHR42751">
    <property type="entry name" value="SODIUM/HYDROGEN EXCHANGER FAMILY/TRKA DOMAIN PROTEIN"/>
    <property type="match status" value="1"/>
</dbReference>
<name>A0ABD5V234_9EURY</name>
<dbReference type="EMBL" id="JBHSXQ010000001">
    <property type="protein sequence ID" value="MFC6904105.1"/>
    <property type="molecule type" value="Genomic_DNA"/>
</dbReference>
<evidence type="ECO:0000313" key="12">
    <source>
        <dbReference type="Proteomes" id="UP001596312"/>
    </source>
</evidence>
<evidence type="ECO:0000259" key="10">
    <source>
        <dbReference type="Pfam" id="PF02254"/>
    </source>
</evidence>
<dbReference type="GO" id="GO:0016020">
    <property type="term" value="C:membrane"/>
    <property type="evidence" value="ECO:0007669"/>
    <property type="project" value="UniProtKB-SubCell"/>
</dbReference>
<feature type="transmembrane region" description="Helical" evidence="8">
    <location>
        <begin position="340"/>
        <end position="358"/>
    </location>
</feature>
<dbReference type="AlphaFoldDB" id="A0ABD5V234"/>
<keyword evidence="3" id="KW-0813">Transport</keyword>
<feature type="transmembrane region" description="Helical" evidence="8">
    <location>
        <begin position="30"/>
        <end position="47"/>
    </location>
</feature>
<feature type="transmembrane region" description="Helical" evidence="8">
    <location>
        <begin position="6"/>
        <end position="23"/>
    </location>
</feature>
<evidence type="ECO:0000256" key="2">
    <source>
        <dbReference type="ARBA" id="ARBA00005551"/>
    </source>
</evidence>
<proteinExistence type="inferred from homology"/>
<dbReference type="Gene3D" id="1.20.1530.20">
    <property type="match status" value="1"/>
</dbReference>
<evidence type="ECO:0000256" key="4">
    <source>
        <dbReference type="ARBA" id="ARBA00022692"/>
    </source>
</evidence>